<evidence type="ECO:0000256" key="1">
    <source>
        <dbReference type="ARBA" id="ARBA00023125"/>
    </source>
</evidence>
<protein>
    <submittedName>
        <fullName evidence="3">Transcriptional regulator</fullName>
    </submittedName>
</protein>
<organism evidence="3 4">
    <name type="scientific">Pradoshia eiseniae</name>
    <dbReference type="NCBI Taxonomy" id="2064768"/>
    <lineage>
        <taxon>Bacteria</taxon>
        <taxon>Bacillati</taxon>
        <taxon>Bacillota</taxon>
        <taxon>Bacilli</taxon>
        <taxon>Bacillales</taxon>
        <taxon>Bacillaceae</taxon>
        <taxon>Pradoshia</taxon>
    </lineage>
</organism>
<dbReference type="GO" id="GO:0003700">
    <property type="term" value="F:DNA-binding transcription factor activity"/>
    <property type="evidence" value="ECO:0007669"/>
    <property type="project" value="TreeGrafter"/>
</dbReference>
<evidence type="ECO:0000313" key="3">
    <source>
        <dbReference type="EMBL" id="PQD95448.1"/>
    </source>
</evidence>
<dbReference type="PROSITE" id="PS50943">
    <property type="entry name" value="HTH_CROC1"/>
    <property type="match status" value="1"/>
</dbReference>
<dbReference type="InterPro" id="IPR010982">
    <property type="entry name" value="Lambda_DNA-bd_dom_sf"/>
</dbReference>
<dbReference type="SMART" id="SM00530">
    <property type="entry name" value="HTH_XRE"/>
    <property type="match status" value="1"/>
</dbReference>
<dbReference type="Proteomes" id="UP000239663">
    <property type="component" value="Unassembled WGS sequence"/>
</dbReference>
<keyword evidence="4" id="KW-1185">Reference proteome</keyword>
<dbReference type="InterPro" id="IPR050807">
    <property type="entry name" value="TransReg_Diox_bact_type"/>
</dbReference>
<dbReference type="Pfam" id="PF01381">
    <property type="entry name" value="HTH_3"/>
    <property type="match status" value="1"/>
</dbReference>
<accession>A0A2S7N0E9</accession>
<dbReference type="PANTHER" id="PTHR46797">
    <property type="entry name" value="HTH-TYPE TRANSCRIPTIONAL REGULATOR"/>
    <property type="match status" value="1"/>
</dbReference>
<dbReference type="GO" id="GO:0005829">
    <property type="term" value="C:cytosol"/>
    <property type="evidence" value="ECO:0007669"/>
    <property type="project" value="TreeGrafter"/>
</dbReference>
<dbReference type="EMBL" id="PKOZ01000004">
    <property type="protein sequence ID" value="PQD95448.1"/>
    <property type="molecule type" value="Genomic_DNA"/>
</dbReference>
<dbReference type="CDD" id="cd00093">
    <property type="entry name" value="HTH_XRE"/>
    <property type="match status" value="1"/>
</dbReference>
<proteinExistence type="predicted"/>
<dbReference type="SUPFAM" id="SSF47413">
    <property type="entry name" value="lambda repressor-like DNA-binding domains"/>
    <property type="match status" value="1"/>
</dbReference>
<name>A0A2S7N0E9_9BACI</name>
<comment type="caution">
    <text evidence="3">The sequence shown here is derived from an EMBL/GenBank/DDBJ whole genome shotgun (WGS) entry which is preliminary data.</text>
</comment>
<dbReference type="PANTHER" id="PTHR46797:SF1">
    <property type="entry name" value="METHYLPHOSPHONATE SYNTHASE"/>
    <property type="match status" value="1"/>
</dbReference>
<dbReference type="RefSeq" id="WP_104849203.1">
    <property type="nucleotide sequence ID" value="NZ_PKOZ01000004.1"/>
</dbReference>
<dbReference type="AlphaFoldDB" id="A0A2S7N0E9"/>
<evidence type="ECO:0000259" key="2">
    <source>
        <dbReference type="PROSITE" id="PS50943"/>
    </source>
</evidence>
<evidence type="ECO:0000313" key="4">
    <source>
        <dbReference type="Proteomes" id="UP000239663"/>
    </source>
</evidence>
<dbReference type="Gene3D" id="1.10.260.40">
    <property type="entry name" value="lambda repressor-like DNA-binding domains"/>
    <property type="match status" value="1"/>
</dbReference>
<dbReference type="InterPro" id="IPR001387">
    <property type="entry name" value="Cro/C1-type_HTH"/>
</dbReference>
<sequence length="107" mass="12284">MFGKRLKELREIRGLSLSELAAQSGVAKSYISNMERDKMTNPSLEVMTKIASVLDITPQLLISQDKDVNKEQSVLERLALAEGINQEQLKEYKELIEFIKWRSSKKE</sequence>
<keyword evidence="1" id="KW-0238">DNA-binding</keyword>
<reference evidence="3 4" key="1">
    <citation type="submission" date="2017-12" db="EMBL/GenBank/DDBJ databases">
        <title>Taxonomic description and draft genome of Pradoshia cofamensis Gen. nov., sp. nov., a thermotolerant bacillale isolated from anterior gut of earthworm Eisenia fetida.</title>
        <authorList>
            <person name="Saha T."/>
            <person name="Chakraborty R."/>
        </authorList>
    </citation>
    <scope>NUCLEOTIDE SEQUENCE [LARGE SCALE GENOMIC DNA]</scope>
    <source>
        <strain evidence="3 4">EAG3</strain>
    </source>
</reference>
<feature type="domain" description="HTH cro/C1-type" evidence="2">
    <location>
        <begin position="6"/>
        <end position="61"/>
    </location>
</feature>
<dbReference type="GO" id="GO:0003677">
    <property type="term" value="F:DNA binding"/>
    <property type="evidence" value="ECO:0007669"/>
    <property type="project" value="UniProtKB-KW"/>
</dbReference>
<gene>
    <name evidence="3" type="ORF">CYL18_09180</name>
</gene>
<dbReference type="OrthoDB" id="1859224at2"/>